<proteinExistence type="predicted"/>
<accession>A0A1I4UMD9</accession>
<gene>
    <name evidence="1" type="ORF">SAMN05421863_106710</name>
</gene>
<evidence type="ECO:0000313" key="1">
    <source>
        <dbReference type="EMBL" id="SFM90152.1"/>
    </source>
</evidence>
<keyword evidence="2" id="KW-1185">Reference proteome</keyword>
<name>A0A1I4UMD9_9PROT</name>
<organism evidence="1 2">
    <name type="scientific">Nitrosomonas communis</name>
    <dbReference type="NCBI Taxonomy" id="44574"/>
    <lineage>
        <taxon>Bacteria</taxon>
        <taxon>Pseudomonadati</taxon>
        <taxon>Pseudomonadota</taxon>
        <taxon>Betaproteobacteria</taxon>
        <taxon>Nitrosomonadales</taxon>
        <taxon>Nitrosomonadaceae</taxon>
        <taxon>Nitrosomonas</taxon>
    </lineage>
</organism>
<sequence>MGVKITVGNVEGSFCVTRVDASLIWEVRWWPEYLWQLLFKQASSNKACSWLPSSART</sequence>
<dbReference type="Proteomes" id="UP000183287">
    <property type="component" value="Unassembled WGS sequence"/>
</dbReference>
<dbReference type="EMBL" id="FOUB01000067">
    <property type="protein sequence ID" value="SFM90152.1"/>
    <property type="molecule type" value="Genomic_DNA"/>
</dbReference>
<evidence type="ECO:0000313" key="2">
    <source>
        <dbReference type="Proteomes" id="UP000183287"/>
    </source>
</evidence>
<protein>
    <submittedName>
        <fullName evidence="1">Uncharacterized protein</fullName>
    </submittedName>
</protein>
<dbReference type="AlphaFoldDB" id="A0A1I4UMD9"/>
<reference evidence="2" key="1">
    <citation type="submission" date="2016-10" db="EMBL/GenBank/DDBJ databases">
        <authorList>
            <person name="Varghese N."/>
            <person name="Submissions S."/>
        </authorList>
    </citation>
    <scope>NUCLEOTIDE SEQUENCE [LARGE SCALE GENOMIC DNA]</scope>
    <source>
        <strain evidence="2">Nm44</strain>
    </source>
</reference>